<dbReference type="EMBL" id="JACHVB010000043">
    <property type="protein sequence ID" value="MBC2595529.1"/>
    <property type="molecule type" value="Genomic_DNA"/>
</dbReference>
<evidence type="ECO:0000256" key="3">
    <source>
        <dbReference type="ARBA" id="ARBA00023121"/>
    </source>
</evidence>
<dbReference type="GO" id="GO:0070273">
    <property type="term" value="F:phosphatidylinositol-4-phosphate binding"/>
    <property type="evidence" value="ECO:0007669"/>
    <property type="project" value="InterPro"/>
</dbReference>
<keyword evidence="4" id="KW-0472">Membrane</keyword>
<keyword evidence="3" id="KW-0446">Lipid-binding</keyword>
<dbReference type="GO" id="GO:0043001">
    <property type="term" value="P:Golgi to plasma membrane protein transport"/>
    <property type="evidence" value="ECO:0007669"/>
    <property type="project" value="TreeGrafter"/>
</dbReference>
<evidence type="ECO:0000256" key="2">
    <source>
        <dbReference type="ARBA" id="ARBA00023034"/>
    </source>
</evidence>
<dbReference type="AlphaFoldDB" id="A0A842HGU1"/>
<dbReference type="GO" id="GO:0005829">
    <property type="term" value="C:cytosol"/>
    <property type="evidence" value="ECO:0007669"/>
    <property type="project" value="TreeGrafter"/>
</dbReference>
<accession>A0A842HGU1</accession>
<keyword evidence="2" id="KW-0333">Golgi apparatus</keyword>
<dbReference type="Gene3D" id="1.10.3630.10">
    <property type="entry name" value="yeast vps74-n-term truncation variant domain like"/>
    <property type="match status" value="1"/>
</dbReference>
<evidence type="ECO:0000256" key="1">
    <source>
        <dbReference type="ARBA" id="ARBA00004255"/>
    </source>
</evidence>
<dbReference type="InterPro" id="IPR008628">
    <property type="entry name" value="GPP34-like"/>
</dbReference>
<dbReference type="GO" id="GO:0007030">
    <property type="term" value="P:Golgi organization"/>
    <property type="evidence" value="ECO:0007669"/>
    <property type="project" value="TreeGrafter"/>
</dbReference>
<dbReference type="RefSeq" id="WP_185676480.1">
    <property type="nucleotide sequence ID" value="NZ_JACHVB010000043.1"/>
</dbReference>
<comment type="subcellular location">
    <subcellularLocation>
        <location evidence="1">Golgi apparatus membrane</location>
        <topology evidence="1">Peripheral membrane protein</topology>
        <orientation evidence="1">Cytoplasmic side</orientation>
    </subcellularLocation>
</comment>
<dbReference type="InterPro" id="IPR038261">
    <property type="entry name" value="GPP34-like_sf"/>
</dbReference>
<sequence>MLRFAEEIVLLALNDETGKISRNVPEQSLECAIAGALLMELDFMKRIEADPQNIVLAKSDPTGDPLLDETVSLLGKVGQATPIVKVLARLMVKADEFESRLLASLIHKGILKEQNKSFLWMKGERTYPMIDGREESEVRTRIRMIILTNTLPDPRDVAIISLMEACRLYRTVFLNEELGQCRKRIAQIAKMDFIGQGIARLLQLTDSKSLEEIAAS</sequence>
<gene>
    <name evidence="5" type="ORF">H5P28_14780</name>
</gene>
<dbReference type="PANTHER" id="PTHR12704">
    <property type="entry name" value="TRANS-GOLGI PROTEIN GMX33"/>
    <property type="match status" value="1"/>
</dbReference>
<organism evidence="5 6">
    <name type="scientific">Ruficoccus amylovorans</name>
    <dbReference type="NCBI Taxonomy" id="1804625"/>
    <lineage>
        <taxon>Bacteria</taxon>
        <taxon>Pseudomonadati</taxon>
        <taxon>Verrucomicrobiota</taxon>
        <taxon>Opitutia</taxon>
        <taxon>Puniceicoccales</taxon>
        <taxon>Cerasicoccaceae</taxon>
        <taxon>Ruficoccus</taxon>
    </lineage>
</organism>
<dbReference type="GO" id="GO:0048194">
    <property type="term" value="P:Golgi vesicle budding"/>
    <property type="evidence" value="ECO:0007669"/>
    <property type="project" value="TreeGrafter"/>
</dbReference>
<comment type="caution">
    <text evidence="5">The sequence shown here is derived from an EMBL/GenBank/DDBJ whole genome shotgun (WGS) entry which is preliminary data.</text>
</comment>
<keyword evidence="6" id="KW-1185">Reference proteome</keyword>
<evidence type="ECO:0000313" key="6">
    <source>
        <dbReference type="Proteomes" id="UP000546464"/>
    </source>
</evidence>
<evidence type="ECO:0000313" key="5">
    <source>
        <dbReference type="EMBL" id="MBC2595529.1"/>
    </source>
</evidence>
<reference evidence="5 6" key="1">
    <citation type="submission" date="2020-07" db="EMBL/GenBank/DDBJ databases">
        <authorList>
            <person name="Feng X."/>
        </authorList>
    </citation>
    <scope>NUCLEOTIDE SEQUENCE [LARGE SCALE GENOMIC DNA]</scope>
    <source>
        <strain evidence="5 6">JCM31066</strain>
    </source>
</reference>
<evidence type="ECO:0000256" key="4">
    <source>
        <dbReference type="ARBA" id="ARBA00023136"/>
    </source>
</evidence>
<dbReference type="GO" id="GO:0006890">
    <property type="term" value="P:retrograde vesicle-mediated transport, Golgi to endoplasmic reticulum"/>
    <property type="evidence" value="ECO:0007669"/>
    <property type="project" value="TreeGrafter"/>
</dbReference>
<proteinExistence type="predicted"/>
<dbReference type="Proteomes" id="UP000546464">
    <property type="component" value="Unassembled WGS sequence"/>
</dbReference>
<dbReference type="GO" id="GO:0012505">
    <property type="term" value="C:endomembrane system"/>
    <property type="evidence" value="ECO:0007669"/>
    <property type="project" value="UniProtKB-ARBA"/>
</dbReference>
<protein>
    <submittedName>
        <fullName evidence="5">GPP34 family phosphoprotein</fullName>
    </submittedName>
</protein>
<dbReference type="PANTHER" id="PTHR12704:SF2">
    <property type="entry name" value="GOLGI PHOSPHOPROTEIN 3 HOMOLOG SAURON"/>
    <property type="match status" value="1"/>
</dbReference>
<dbReference type="Pfam" id="PF05719">
    <property type="entry name" value="GPP34"/>
    <property type="match status" value="1"/>
</dbReference>
<name>A0A842HGU1_9BACT</name>